<keyword evidence="2" id="KW-0812">Transmembrane</keyword>
<evidence type="ECO:0000313" key="3">
    <source>
        <dbReference type="EMBL" id="BDT05130.1"/>
    </source>
</evidence>
<name>A0ABM8BZD1_9MOLU</name>
<accession>A0ABM8BZD1</accession>
<keyword evidence="1" id="KW-0175">Coiled coil</keyword>
<dbReference type="Proteomes" id="UP001163387">
    <property type="component" value="Chromosome"/>
</dbReference>
<sequence length="272" mass="32625">MEGKIDVWNGHNDFNGKTVKIVLVFNKYFINLKELKQKIEESNNDTQKDLLQLYEDYNNEFEINNFCYLQKSKIPDLLEYDLAKSYVEEGSNKKTLTSDDWTRAFKDGGYYVKFSSPLRNKYDNLFFNPIYILLRTVEDYIYNQIWIYYQVKSEKVLNDENFIAFKNNMNLYTLINYFNFIEHWNQMWTNYMGCYGNFWFKPLALSSIDFNVQKNTLFSYPDFTFHLNSEYKIDVNNTTSIQNNLIVSLFYGVLCIVLFFLSFCFFLKKNIG</sequence>
<feature type="transmembrane region" description="Helical" evidence="2">
    <location>
        <begin position="245"/>
        <end position="267"/>
    </location>
</feature>
<gene>
    <name evidence="3" type="ORF">SHM_27760</name>
</gene>
<proteinExistence type="predicted"/>
<evidence type="ECO:0000256" key="1">
    <source>
        <dbReference type="SAM" id="Coils"/>
    </source>
</evidence>
<reference evidence="3 4" key="1">
    <citation type="journal article" date="2022" name="Front. Microbiol.">
        <title>Male-killing mechanisms vary between Spiroplasma species.</title>
        <authorList>
            <person name="Arai H."/>
            <person name="Inoue M."/>
            <person name="Kageyama D."/>
        </authorList>
    </citation>
    <scope>NUCLEOTIDE SEQUENCE [LARGE SCALE GENOMIC DNA]</scope>
    <source>
        <strain evidence="4">sHm</strain>
    </source>
</reference>
<organism evidence="3 4">
    <name type="scientific">Spiroplasma ixodetis</name>
    <dbReference type="NCBI Taxonomy" id="2141"/>
    <lineage>
        <taxon>Bacteria</taxon>
        <taxon>Bacillati</taxon>
        <taxon>Mycoplasmatota</taxon>
        <taxon>Mollicutes</taxon>
        <taxon>Entomoplasmatales</taxon>
        <taxon>Spiroplasmataceae</taxon>
        <taxon>Spiroplasma</taxon>
    </lineage>
</organism>
<keyword evidence="2" id="KW-1133">Transmembrane helix</keyword>
<dbReference type="EMBL" id="AP026933">
    <property type="protein sequence ID" value="BDT05130.1"/>
    <property type="molecule type" value="Genomic_DNA"/>
</dbReference>
<protein>
    <recommendedName>
        <fullName evidence="5">Transmembrane protein</fullName>
    </recommendedName>
</protein>
<keyword evidence="2" id="KW-0472">Membrane</keyword>
<evidence type="ECO:0000313" key="4">
    <source>
        <dbReference type="Proteomes" id="UP001163387"/>
    </source>
</evidence>
<dbReference type="RefSeq" id="WP_281748693.1">
    <property type="nucleotide sequence ID" value="NZ_AP026933.1"/>
</dbReference>
<keyword evidence="4" id="KW-1185">Reference proteome</keyword>
<evidence type="ECO:0008006" key="5">
    <source>
        <dbReference type="Google" id="ProtNLM"/>
    </source>
</evidence>
<evidence type="ECO:0000256" key="2">
    <source>
        <dbReference type="SAM" id="Phobius"/>
    </source>
</evidence>
<feature type="coiled-coil region" evidence="1">
    <location>
        <begin position="25"/>
        <end position="52"/>
    </location>
</feature>